<gene>
    <name evidence="2" type="ORF">CPLU01_14938</name>
</gene>
<comment type="caution">
    <text evidence="2">The sequence shown here is derived from an EMBL/GenBank/DDBJ whole genome shotgun (WGS) entry which is preliminary data.</text>
</comment>
<sequence>MQDQPVESVPAYVYEAIGKDQSRLFFLCPAQNFDDDIRGWLLPHDLEPSNDSFAYKAFPDAFLDIRAKATGTLKIGQNLADALRNLRRENEHLNLWIDAICINQDDNDDRSRQVQRMGDIYRNAEVVVVFLSPASDRNNRALEIIRHLATVYDWTLTNEIARVQSSDPDYAYGKPLPYNAEDWLCLHGLFGLPWFRRVWIRQEIRLANKAVIMIGREELDWPTFRGVSMCIKFKMWQFPVPLVKGLSDQLADYMVNMFALQSLSSLATFSQFIGLTGISECKDKRDYIYGVLDLCDLDITPDYNKGEREVHVEAFVNHTSHMRDLRLLLFCNMADGPSWAPDFSRPISGLLTEAPSFACGDTVHLPASAAALQAGGEEEWRRINNNFDGCDFERLSDMELKVSWFRDVSTAHGHDVSDDRTTEALVRAIMFGQLKGEWIEVMPSLEECRDVLLRAVEGYSPSPAVVDKNNKLAYFPPRQIFNIMKTFLPGTALFHMSGNHLALGFGDFEAGDGIYVIKGCPKPMILRPEGGRYKVIGACVAPHLQRGEALLGPLPEGWQMKLMGHNVLQPLFVGPGDVRTEEDPRRNPIIQGEPFRPQIESLVLV</sequence>
<dbReference type="InterPro" id="IPR010730">
    <property type="entry name" value="HET"/>
</dbReference>
<accession>A0A8H6JFL8</accession>
<dbReference type="InterPro" id="IPR052895">
    <property type="entry name" value="HetReg/Transcr_Mod"/>
</dbReference>
<evidence type="ECO:0000259" key="1">
    <source>
        <dbReference type="Pfam" id="PF06985"/>
    </source>
</evidence>
<dbReference type="Proteomes" id="UP000654918">
    <property type="component" value="Unassembled WGS sequence"/>
</dbReference>
<dbReference type="PANTHER" id="PTHR24148">
    <property type="entry name" value="ANKYRIN REPEAT DOMAIN-CONTAINING PROTEIN 39 HOMOLOG-RELATED"/>
    <property type="match status" value="1"/>
</dbReference>
<reference evidence="2" key="1">
    <citation type="journal article" date="2020" name="Phytopathology">
        <title>Genome Sequence Resources of Colletotrichum truncatum, C. plurivorum, C. musicola, and C. sojae: Four Species Pathogenic to Soybean (Glycine max).</title>
        <authorList>
            <person name="Rogerio F."/>
            <person name="Boufleur T.R."/>
            <person name="Ciampi-Guillardi M."/>
            <person name="Sukno S.A."/>
            <person name="Thon M.R."/>
            <person name="Massola Junior N.S."/>
            <person name="Baroncelli R."/>
        </authorList>
    </citation>
    <scope>NUCLEOTIDE SEQUENCE</scope>
    <source>
        <strain evidence="2">LFN00145</strain>
    </source>
</reference>
<dbReference type="Pfam" id="PF06985">
    <property type="entry name" value="HET"/>
    <property type="match status" value="1"/>
</dbReference>
<dbReference type="EMBL" id="WIGO01000440">
    <property type="protein sequence ID" value="KAF6812234.1"/>
    <property type="molecule type" value="Genomic_DNA"/>
</dbReference>
<dbReference type="PANTHER" id="PTHR24148:SF64">
    <property type="entry name" value="HETEROKARYON INCOMPATIBILITY DOMAIN-CONTAINING PROTEIN"/>
    <property type="match status" value="1"/>
</dbReference>
<feature type="domain" description="Heterokaryon incompatibility" evidence="1">
    <location>
        <begin position="71"/>
        <end position="203"/>
    </location>
</feature>
<evidence type="ECO:0000313" key="3">
    <source>
        <dbReference type="Proteomes" id="UP000654918"/>
    </source>
</evidence>
<proteinExistence type="predicted"/>
<protein>
    <submittedName>
        <fullName evidence="2">Ankyrin and het domain protein</fullName>
    </submittedName>
</protein>
<organism evidence="2 3">
    <name type="scientific">Colletotrichum plurivorum</name>
    <dbReference type="NCBI Taxonomy" id="2175906"/>
    <lineage>
        <taxon>Eukaryota</taxon>
        <taxon>Fungi</taxon>
        <taxon>Dikarya</taxon>
        <taxon>Ascomycota</taxon>
        <taxon>Pezizomycotina</taxon>
        <taxon>Sordariomycetes</taxon>
        <taxon>Hypocreomycetidae</taxon>
        <taxon>Glomerellales</taxon>
        <taxon>Glomerellaceae</taxon>
        <taxon>Colletotrichum</taxon>
        <taxon>Colletotrichum orchidearum species complex</taxon>
    </lineage>
</organism>
<keyword evidence="3" id="KW-1185">Reference proteome</keyword>
<name>A0A8H6JFL8_9PEZI</name>
<dbReference type="AlphaFoldDB" id="A0A8H6JFL8"/>
<evidence type="ECO:0000313" key="2">
    <source>
        <dbReference type="EMBL" id="KAF6812234.1"/>
    </source>
</evidence>